<dbReference type="InterPro" id="IPR029058">
    <property type="entry name" value="AB_hydrolase_fold"/>
</dbReference>
<dbReference type="Proteomes" id="UP000240493">
    <property type="component" value="Unassembled WGS sequence"/>
</dbReference>
<dbReference type="Gene3D" id="1.10.260.130">
    <property type="match status" value="1"/>
</dbReference>
<feature type="signal peptide" evidence="2">
    <location>
        <begin position="1"/>
        <end position="18"/>
    </location>
</feature>
<sequence length="452" mass="49450">MVYLSYWLVVSLAASASGFRFPGKRHSQEDQAAVLPSDDPFYAVPRNIDSFLPGEIIAYREPPSEISAYGWIPTHLKKAYQILYRTTDSLEQPTATVLTVLIPPDAEYDKVLSLQMAEDSTTINCAPSYTMQRSAQQGGPYGSNITQVQVLFAETALARKWIVIVPDYEGPKAAYTASKITAYSILDGIRAAKHSGPITGIASNPRIGIWGYSGGGAATQVAINMQELYAPELEIAGAAMGGLPGLSKASDIFALNKKQSSALIPSAMIGLSRQYPALQQHIYSSLKPQFRDIFYSSLHMCLQEATVILSFQDILGMFYNTSLPGLINELESTFQAENMHPPTAIQAPLYIYQTVNDHLSDVSKIDAMVRDYCEHGTKVHYERATSPKLDHVNYGLIAIPEALSWMQDRLDGKQVSEGCVTHTDTTESLDPTLLSLFPKYISAGLSGIANAF</sequence>
<dbReference type="PANTHER" id="PTHR34853:SF5">
    <property type="entry name" value="LIP-DOMAIN-CONTAINING PROTEIN-RELATED"/>
    <property type="match status" value="1"/>
</dbReference>
<gene>
    <name evidence="3" type="ORF">M441DRAFT_70299</name>
</gene>
<evidence type="ECO:0000256" key="1">
    <source>
        <dbReference type="ARBA" id="ARBA00022801"/>
    </source>
</evidence>
<dbReference type="GO" id="GO:0004806">
    <property type="term" value="F:triacylglycerol lipase activity"/>
    <property type="evidence" value="ECO:0007669"/>
    <property type="project" value="InterPro"/>
</dbReference>
<evidence type="ECO:0000313" key="4">
    <source>
        <dbReference type="Proteomes" id="UP000240493"/>
    </source>
</evidence>
<name>A0A2T3Z2X7_TRIA4</name>
<dbReference type="OrthoDB" id="2373480at2759"/>
<dbReference type="Gene3D" id="3.40.50.1820">
    <property type="entry name" value="alpha/beta hydrolase"/>
    <property type="match status" value="1"/>
</dbReference>
<protein>
    <submittedName>
        <fullName evidence="3">Uncharacterized protein</fullName>
    </submittedName>
</protein>
<keyword evidence="1" id="KW-0378">Hydrolase</keyword>
<keyword evidence="2" id="KW-0732">Signal</keyword>
<dbReference type="AlphaFoldDB" id="A0A2T3Z2X7"/>
<dbReference type="EMBL" id="KZ679264">
    <property type="protein sequence ID" value="PTB39155.1"/>
    <property type="molecule type" value="Genomic_DNA"/>
</dbReference>
<organism evidence="3 4">
    <name type="scientific">Trichoderma asperellum (strain ATCC 204424 / CBS 433.97 / NBRC 101777)</name>
    <dbReference type="NCBI Taxonomy" id="1042311"/>
    <lineage>
        <taxon>Eukaryota</taxon>
        <taxon>Fungi</taxon>
        <taxon>Dikarya</taxon>
        <taxon>Ascomycota</taxon>
        <taxon>Pezizomycotina</taxon>
        <taxon>Sordariomycetes</taxon>
        <taxon>Hypocreomycetidae</taxon>
        <taxon>Hypocreales</taxon>
        <taxon>Hypocreaceae</taxon>
        <taxon>Trichoderma</taxon>
    </lineage>
</organism>
<keyword evidence="4" id="KW-1185">Reference proteome</keyword>
<dbReference type="GO" id="GO:0016042">
    <property type="term" value="P:lipid catabolic process"/>
    <property type="evidence" value="ECO:0007669"/>
    <property type="project" value="InterPro"/>
</dbReference>
<dbReference type="InterPro" id="IPR005152">
    <property type="entry name" value="Lipase_secreted"/>
</dbReference>
<dbReference type="SUPFAM" id="SSF53474">
    <property type="entry name" value="alpha/beta-Hydrolases"/>
    <property type="match status" value="1"/>
</dbReference>
<evidence type="ECO:0000256" key="2">
    <source>
        <dbReference type="SAM" id="SignalP"/>
    </source>
</evidence>
<feature type="chain" id="PRO_5015436624" evidence="2">
    <location>
        <begin position="19"/>
        <end position="452"/>
    </location>
</feature>
<evidence type="ECO:0000313" key="3">
    <source>
        <dbReference type="EMBL" id="PTB39155.1"/>
    </source>
</evidence>
<accession>A0A2T3Z2X7</accession>
<reference evidence="3 4" key="1">
    <citation type="submission" date="2016-07" db="EMBL/GenBank/DDBJ databases">
        <title>Multiple horizontal gene transfer events from other fungi enriched the ability of initially mycotrophic Trichoderma (Ascomycota) to feed on dead plant biomass.</title>
        <authorList>
            <consortium name="DOE Joint Genome Institute"/>
            <person name="Aerts A."/>
            <person name="Atanasova L."/>
            <person name="Chenthamara K."/>
            <person name="Zhang J."/>
            <person name="Grujic M."/>
            <person name="Henrissat B."/>
            <person name="Kuo A."/>
            <person name="Salamov A."/>
            <person name="Lipzen A."/>
            <person name="Labutti K."/>
            <person name="Barry K."/>
            <person name="Miao Y."/>
            <person name="Rahimi M.J."/>
            <person name="Shen Q."/>
            <person name="Grigoriev I.V."/>
            <person name="Kubicek C.P."/>
            <person name="Druzhinina I.S."/>
        </authorList>
    </citation>
    <scope>NUCLEOTIDE SEQUENCE [LARGE SCALE GENOMIC DNA]</scope>
    <source>
        <strain evidence="3 4">CBS 433.97</strain>
    </source>
</reference>
<proteinExistence type="predicted"/>
<dbReference type="Pfam" id="PF03583">
    <property type="entry name" value="LIP"/>
    <property type="match status" value="1"/>
</dbReference>
<dbReference type="PANTHER" id="PTHR34853">
    <property type="match status" value="1"/>
</dbReference>